<keyword evidence="3" id="KW-1185">Reference proteome</keyword>
<dbReference type="Pfam" id="PF00550">
    <property type="entry name" value="PP-binding"/>
    <property type="match status" value="1"/>
</dbReference>
<evidence type="ECO:0000313" key="3">
    <source>
        <dbReference type="Proteomes" id="UP000662747"/>
    </source>
</evidence>
<evidence type="ECO:0000259" key="1">
    <source>
        <dbReference type="PROSITE" id="PS50075"/>
    </source>
</evidence>
<feature type="domain" description="Carrier" evidence="1">
    <location>
        <begin position="3"/>
        <end position="80"/>
    </location>
</feature>
<proteinExistence type="predicted"/>
<dbReference type="Gene3D" id="1.10.1200.10">
    <property type="entry name" value="ACP-like"/>
    <property type="match status" value="1"/>
</dbReference>
<name>A0ABX7NZ01_9BACT</name>
<dbReference type="EMBL" id="CP071090">
    <property type="protein sequence ID" value="QSQ22621.1"/>
    <property type="molecule type" value="Genomic_DNA"/>
</dbReference>
<accession>A0ABX7NZ01</accession>
<dbReference type="InterPro" id="IPR036736">
    <property type="entry name" value="ACP-like_sf"/>
</dbReference>
<sequence>MNESELEVLAEIRRIAADELECKGSVEPGHDLLRDLQLDSLGLTVLAVGLENRFRIRLSEEDAQEVRTVGDLAKLVAQRAAAAKAQDPQVPEVRP</sequence>
<dbReference type="InterPro" id="IPR009081">
    <property type="entry name" value="PP-bd_ACP"/>
</dbReference>
<organism evidence="2 3">
    <name type="scientific">Pyxidicoccus parkwayensis</name>
    <dbReference type="NCBI Taxonomy" id="2813578"/>
    <lineage>
        <taxon>Bacteria</taxon>
        <taxon>Pseudomonadati</taxon>
        <taxon>Myxococcota</taxon>
        <taxon>Myxococcia</taxon>
        <taxon>Myxococcales</taxon>
        <taxon>Cystobacterineae</taxon>
        <taxon>Myxococcaceae</taxon>
        <taxon>Pyxidicoccus</taxon>
    </lineage>
</organism>
<dbReference type="SUPFAM" id="SSF47336">
    <property type="entry name" value="ACP-like"/>
    <property type="match status" value="1"/>
</dbReference>
<dbReference type="Proteomes" id="UP000662747">
    <property type="component" value="Chromosome"/>
</dbReference>
<dbReference type="RefSeq" id="WP_206724196.1">
    <property type="nucleotide sequence ID" value="NZ_CP071090.1"/>
</dbReference>
<protein>
    <submittedName>
        <fullName evidence="2">Acyl carrier protein</fullName>
    </submittedName>
</protein>
<gene>
    <name evidence="2" type="ORF">JY651_47225</name>
</gene>
<evidence type="ECO:0000313" key="2">
    <source>
        <dbReference type="EMBL" id="QSQ22621.1"/>
    </source>
</evidence>
<dbReference type="PROSITE" id="PS50075">
    <property type="entry name" value="CARRIER"/>
    <property type="match status" value="1"/>
</dbReference>
<reference evidence="2 3" key="1">
    <citation type="submission" date="2021-02" db="EMBL/GenBank/DDBJ databases">
        <title>De Novo genome assembly of isolated myxobacteria.</title>
        <authorList>
            <person name="Stevens D.C."/>
        </authorList>
    </citation>
    <scope>NUCLEOTIDE SEQUENCE [LARGE SCALE GENOMIC DNA]</scope>
    <source>
        <strain evidence="3">SCPEA02</strain>
    </source>
</reference>